<sequence>MNIVSLQTRFRKKVPYATHLFQTLSQQRPFSSHKFRRTTQTKRLDKALRILDIITPKTTAPTNGQNHLRVIQDFLQAHSNRTGEQRLSNDFISPNSDNGDFSVFDEILESSFINNDEDSNATSLSFDASVLSNAVSSCASTRDLRGGIQYHCLAISTGFIANALHGSVWIGIQAAENTLLLEPECAATHMQLANLYASVGFWDQAARDVSLKCKRSVKLYTIMCVHKLPSSSVVRIMQNDPHVHLCYTLFVGAARRCQDKNLGSRWVASNGFCSGDTILSKTLKGENICFCSKRMELNLIVLNLRGVSYNSHFNSSIPIQHTKIRYGV</sequence>
<reference evidence="1 2" key="1">
    <citation type="journal article" date="2024" name="Plant Biotechnol. J.">
        <title>Genome and CRISPR/Cas9 system of a widespread forest tree (Populus alba) in the world.</title>
        <authorList>
            <person name="Liu Y.J."/>
            <person name="Jiang P.F."/>
            <person name="Han X.M."/>
            <person name="Li X.Y."/>
            <person name="Wang H.M."/>
            <person name="Wang Y.J."/>
            <person name="Wang X.X."/>
            <person name="Zeng Q.Y."/>
        </authorList>
    </citation>
    <scope>NUCLEOTIDE SEQUENCE [LARGE SCALE GENOMIC DNA]</scope>
    <source>
        <strain evidence="2">cv. PAL-ZL1</strain>
    </source>
</reference>
<evidence type="ECO:0000313" key="1">
    <source>
        <dbReference type="EMBL" id="KAL3569416.1"/>
    </source>
</evidence>
<dbReference type="EMBL" id="RCHU02000016">
    <property type="protein sequence ID" value="KAL3569416.1"/>
    <property type="molecule type" value="Genomic_DNA"/>
</dbReference>
<protein>
    <submittedName>
        <fullName evidence="1">Uncharacterized protein</fullName>
    </submittedName>
</protein>
<organism evidence="1 2">
    <name type="scientific">Populus alba</name>
    <name type="common">White poplar</name>
    <dbReference type="NCBI Taxonomy" id="43335"/>
    <lineage>
        <taxon>Eukaryota</taxon>
        <taxon>Viridiplantae</taxon>
        <taxon>Streptophyta</taxon>
        <taxon>Embryophyta</taxon>
        <taxon>Tracheophyta</taxon>
        <taxon>Spermatophyta</taxon>
        <taxon>Magnoliopsida</taxon>
        <taxon>eudicotyledons</taxon>
        <taxon>Gunneridae</taxon>
        <taxon>Pentapetalae</taxon>
        <taxon>rosids</taxon>
        <taxon>fabids</taxon>
        <taxon>Malpighiales</taxon>
        <taxon>Salicaceae</taxon>
        <taxon>Saliceae</taxon>
        <taxon>Populus</taxon>
    </lineage>
</organism>
<evidence type="ECO:0000313" key="2">
    <source>
        <dbReference type="Proteomes" id="UP000309997"/>
    </source>
</evidence>
<gene>
    <name evidence="1" type="ORF">D5086_029306</name>
</gene>
<proteinExistence type="predicted"/>
<comment type="caution">
    <text evidence="1">The sequence shown here is derived from an EMBL/GenBank/DDBJ whole genome shotgun (WGS) entry which is preliminary data.</text>
</comment>
<dbReference type="Proteomes" id="UP000309997">
    <property type="component" value="Unassembled WGS sequence"/>
</dbReference>
<accession>A0ACC4ATQ8</accession>
<name>A0ACC4ATQ8_POPAL</name>
<keyword evidence="2" id="KW-1185">Reference proteome</keyword>